<dbReference type="Pfam" id="PF13520">
    <property type="entry name" value="AA_permease_2"/>
    <property type="match status" value="1"/>
</dbReference>
<evidence type="ECO:0000313" key="12">
    <source>
        <dbReference type="Proteomes" id="UP000625210"/>
    </source>
</evidence>
<dbReference type="GO" id="GO:1903826">
    <property type="term" value="P:L-arginine transmembrane transport"/>
    <property type="evidence" value="ECO:0007669"/>
    <property type="project" value="InterPro"/>
</dbReference>
<feature type="transmembrane region" description="Helical" evidence="10">
    <location>
        <begin position="185"/>
        <end position="203"/>
    </location>
</feature>
<dbReference type="Proteomes" id="UP000625210">
    <property type="component" value="Unassembled WGS sequence"/>
</dbReference>
<dbReference type="GO" id="GO:0006527">
    <property type="term" value="P:L-arginine catabolic process"/>
    <property type="evidence" value="ECO:0007669"/>
    <property type="project" value="UniProtKB-UniRule"/>
</dbReference>
<dbReference type="PANTHER" id="PTHR42770">
    <property type="entry name" value="AMINO ACID TRANSPORTER-RELATED"/>
    <property type="match status" value="1"/>
</dbReference>
<evidence type="ECO:0000256" key="10">
    <source>
        <dbReference type="SAM" id="Phobius"/>
    </source>
</evidence>
<dbReference type="InterPro" id="IPR050367">
    <property type="entry name" value="APC_superfamily"/>
</dbReference>
<dbReference type="InterPro" id="IPR004754">
    <property type="entry name" value="Amino_acid_antiprt"/>
</dbReference>
<feature type="transmembrane region" description="Helical" evidence="10">
    <location>
        <begin position="79"/>
        <end position="100"/>
    </location>
</feature>
<sequence length="458" mass="49780">MVGGGAFNLPSDMAAAANSGPVILGWLITGIGMIALVLVFHNLTNRKAELDGGIYGYTRAGFGEYLGFNSAYGYWMSTLLGNLAFFTLLFSSLSYFFPIFGEGNNLPSIIASSALLWAVHALILSGVKEASLVNLITTIGKMIPIFVFLVLIVFAFHYDVFLQDFWGPDTRGFDWKIVKEQVKETMLVTLWTFVGVEGAVVMSGRAKKKKDVGRATVIGLLGTMTIYILISILSLGVMSRSKLADLKAPSLAYVLEHVVGPWGAVLINIGLIVSIAGALLGWTLLAIELPYVAGREGVFPSWFAKENKNGSPSASLWVSNGIVQLFIIIVLFSESTYQIVYSMASVAILLPYLFSALYQVKLVGTGETYEKGDSRTKDMIIGLIASLYSMWLVYAAGLDYLLLTAVIYATGLFLYGKARAEKGEKWFRPGESLLALFILGAAVFAIYMMWIGQIQPGA</sequence>
<reference evidence="11" key="1">
    <citation type="journal article" date="2014" name="Int. J. Syst. Evol. Microbiol.">
        <title>Complete genome sequence of Corynebacterium casei LMG S-19264T (=DSM 44701T), isolated from a smear-ripened cheese.</title>
        <authorList>
            <consortium name="US DOE Joint Genome Institute (JGI-PGF)"/>
            <person name="Walter F."/>
            <person name="Albersmeier A."/>
            <person name="Kalinowski J."/>
            <person name="Ruckert C."/>
        </authorList>
    </citation>
    <scope>NUCLEOTIDE SEQUENCE</scope>
    <source>
        <strain evidence="11">CGMCC 1.15179</strain>
    </source>
</reference>
<feature type="transmembrane region" description="Helical" evidence="10">
    <location>
        <begin position="20"/>
        <end position="40"/>
    </location>
</feature>
<dbReference type="InterPro" id="IPR022461">
    <property type="entry name" value="Arg/Orn_antiprt_ArcD"/>
</dbReference>
<gene>
    <name evidence="11" type="ORF">GCM10011571_23210</name>
</gene>
<dbReference type="PANTHER" id="PTHR42770:SF4">
    <property type="entry name" value="ARGININE_ORNITHINE ANTIPORTER-RELATED"/>
    <property type="match status" value="1"/>
</dbReference>
<evidence type="ECO:0000256" key="8">
    <source>
        <dbReference type="ARBA" id="ARBA00023136"/>
    </source>
</evidence>
<feature type="transmembrane region" description="Helical" evidence="10">
    <location>
        <begin position="139"/>
        <end position="158"/>
    </location>
</feature>
<dbReference type="AlphaFoldDB" id="A0A8J2VC41"/>
<comment type="subcellular location">
    <subcellularLocation>
        <location evidence="1">Cell membrane</location>
        <topology evidence="1">Multi-pass membrane protein</topology>
    </subcellularLocation>
</comment>
<evidence type="ECO:0000256" key="5">
    <source>
        <dbReference type="ARBA" id="ARBA00022692"/>
    </source>
</evidence>
<dbReference type="EMBL" id="BMHQ01000007">
    <property type="protein sequence ID" value="GGE20589.1"/>
    <property type="molecule type" value="Genomic_DNA"/>
</dbReference>
<keyword evidence="12" id="KW-1185">Reference proteome</keyword>
<dbReference type="NCBIfam" id="TIGR03810">
    <property type="entry name" value="arg_ornith_anti"/>
    <property type="match status" value="1"/>
</dbReference>
<keyword evidence="6" id="KW-0029">Amino-acid transport</keyword>
<feature type="transmembrane region" description="Helical" evidence="10">
    <location>
        <begin position="339"/>
        <end position="358"/>
    </location>
</feature>
<comment type="similarity">
    <text evidence="2">Belongs to the amino acid-polyamine-organocation (APC) superfamily. Basic amino acid/polyamine antiporter (APA) (TC 2.A.3.2) family.</text>
</comment>
<keyword evidence="8 10" id="KW-0472">Membrane</keyword>
<evidence type="ECO:0000256" key="9">
    <source>
        <dbReference type="NCBIfam" id="TIGR03810"/>
    </source>
</evidence>
<evidence type="ECO:0000256" key="3">
    <source>
        <dbReference type="ARBA" id="ARBA00022448"/>
    </source>
</evidence>
<evidence type="ECO:0000256" key="6">
    <source>
        <dbReference type="ARBA" id="ARBA00022970"/>
    </source>
</evidence>
<dbReference type="GO" id="GO:0043858">
    <property type="term" value="F:arginine:ornithine antiporter activity"/>
    <property type="evidence" value="ECO:0007669"/>
    <property type="project" value="UniProtKB-UniRule"/>
</dbReference>
<dbReference type="PIRSF" id="PIRSF006060">
    <property type="entry name" value="AA_transporter"/>
    <property type="match status" value="1"/>
</dbReference>
<feature type="transmembrane region" description="Helical" evidence="10">
    <location>
        <begin position="215"/>
        <end position="239"/>
    </location>
</feature>
<keyword evidence="5 10" id="KW-0812">Transmembrane</keyword>
<evidence type="ECO:0000256" key="1">
    <source>
        <dbReference type="ARBA" id="ARBA00004651"/>
    </source>
</evidence>
<feature type="transmembrane region" description="Helical" evidence="10">
    <location>
        <begin position="314"/>
        <end position="333"/>
    </location>
</feature>
<proteinExistence type="inferred from homology"/>
<evidence type="ECO:0000256" key="7">
    <source>
        <dbReference type="ARBA" id="ARBA00022989"/>
    </source>
</evidence>
<dbReference type="InterPro" id="IPR002293">
    <property type="entry name" value="AA/rel_permease1"/>
</dbReference>
<feature type="transmembrane region" description="Helical" evidence="10">
    <location>
        <begin position="379"/>
        <end position="396"/>
    </location>
</feature>
<feature type="transmembrane region" description="Helical" evidence="10">
    <location>
        <begin position="259"/>
        <end position="285"/>
    </location>
</feature>
<dbReference type="GO" id="GO:0005886">
    <property type="term" value="C:plasma membrane"/>
    <property type="evidence" value="ECO:0007669"/>
    <property type="project" value="UniProtKB-SubCell"/>
</dbReference>
<keyword evidence="4" id="KW-1003">Cell membrane</keyword>
<organism evidence="11 12">
    <name type="scientific">Marinithermofilum abyssi</name>
    <dbReference type="NCBI Taxonomy" id="1571185"/>
    <lineage>
        <taxon>Bacteria</taxon>
        <taxon>Bacillati</taxon>
        <taxon>Bacillota</taxon>
        <taxon>Bacilli</taxon>
        <taxon>Bacillales</taxon>
        <taxon>Thermoactinomycetaceae</taxon>
        <taxon>Marinithermofilum</taxon>
    </lineage>
</organism>
<dbReference type="Gene3D" id="1.20.1740.10">
    <property type="entry name" value="Amino acid/polyamine transporter I"/>
    <property type="match status" value="1"/>
</dbReference>
<accession>A0A8J2VC41</accession>
<feature type="transmembrane region" description="Helical" evidence="10">
    <location>
        <begin position="106"/>
        <end position="127"/>
    </location>
</feature>
<name>A0A8J2VC41_9BACL</name>
<evidence type="ECO:0000313" key="11">
    <source>
        <dbReference type="EMBL" id="GGE20589.1"/>
    </source>
</evidence>
<keyword evidence="3" id="KW-0813">Transport</keyword>
<protein>
    <recommendedName>
        <fullName evidence="9">Arginine-ornithine antiporter</fullName>
    </recommendedName>
</protein>
<dbReference type="NCBIfam" id="TIGR00905">
    <property type="entry name" value="2A0302"/>
    <property type="match status" value="1"/>
</dbReference>
<reference evidence="11" key="2">
    <citation type="submission" date="2020-09" db="EMBL/GenBank/DDBJ databases">
        <authorList>
            <person name="Sun Q."/>
            <person name="Zhou Y."/>
        </authorList>
    </citation>
    <scope>NUCLEOTIDE SEQUENCE</scope>
    <source>
        <strain evidence="11">CGMCC 1.15179</strain>
    </source>
</reference>
<evidence type="ECO:0000256" key="2">
    <source>
        <dbReference type="ARBA" id="ARBA00008220"/>
    </source>
</evidence>
<comment type="caution">
    <text evidence="11">The sequence shown here is derived from an EMBL/GenBank/DDBJ whole genome shotgun (WGS) entry which is preliminary data.</text>
</comment>
<keyword evidence="7 10" id="KW-1133">Transmembrane helix</keyword>
<feature type="transmembrane region" description="Helical" evidence="10">
    <location>
        <begin position="402"/>
        <end position="420"/>
    </location>
</feature>
<evidence type="ECO:0000256" key="4">
    <source>
        <dbReference type="ARBA" id="ARBA00022475"/>
    </source>
</evidence>
<feature type="transmembrane region" description="Helical" evidence="10">
    <location>
        <begin position="432"/>
        <end position="452"/>
    </location>
</feature>